<protein>
    <submittedName>
        <fullName evidence="10">Cytochrome P450</fullName>
    </submittedName>
</protein>
<keyword evidence="9" id="KW-1133">Transmembrane helix</keyword>
<evidence type="ECO:0000256" key="3">
    <source>
        <dbReference type="ARBA" id="ARBA00022617"/>
    </source>
</evidence>
<dbReference type="GO" id="GO:0016705">
    <property type="term" value="F:oxidoreductase activity, acting on paired donors, with incorporation or reduction of molecular oxygen"/>
    <property type="evidence" value="ECO:0007669"/>
    <property type="project" value="InterPro"/>
</dbReference>
<keyword evidence="8" id="KW-0560">Oxidoreductase</keyword>
<keyword evidence="4 7" id="KW-0479">Metal-binding</keyword>
<dbReference type="GO" id="GO:0005506">
    <property type="term" value="F:iron ion binding"/>
    <property type="evidence" value="ECO:0007669"/>
    <property type="project" value="InterPro"/>
</dbReference>
<organism evidence="10 11">
    <name type="scientific">Podospora aff. communis PSN243</name>
    <dbReference type="NCBI Taxonomy" id="3040156"/>
    <lineage>
        <taxon>Eukaryota</taxon>
        <taxon>Fungi</taxon>
        <taxon>Dikarya</taxon>
        <taxon>Ascomycota</taxon>
        <taxon>Pezizomycotina</taxon>
        <taxon>Sordariomycetes</taxon>
        <taxon>Sordariomycetidae</taxon>
        <taxon>Sordariales</taxon>
        <taxon>Podosporaceae</taxon>
        <taxon>Podospora</taxon>
    </lineage>
</organism>
<comment type="similarity">
    <text evidence="2 8">Belongs to the cytochrome P450 family.</text>
</comment>
<feature type="transmembrane region" description="Helical" evidence="9">
    <location>
        <begin position="29"/>
        <end position="49"/>
    </location>
</feature>
<dbReference type="Gene3D" id="1.10.630.10">
    <property type="entry name" value="Cytochrome P450"/>
    <property type="match status" value="1"/>
</dbReference>
<dbReference type="Pfam" id="PF00067">
    <property type="entry name" value="p450"/>
    <property type="match status" value="1"/>
</dbReference>
<dbReference type="PRINTS" id="PR00465">
    <property type="entry name" value="EP450IV"/>
</dbReference>
<accession>A0AAV9G9T4</accession>
<dbReference type="CDD" id="cd11060">
    <property type="entry name" value="CYP57A1-like"/>
    <property type="match status" value="1"/>
</dbReference>
<keyword evidence="11" id="KW-1185">Reference proteome</keyword>
<proteinExistence type="inferred from homology"/>
<sequence>MSLRAENKDTAHPPRSKHHLIGSSATSPLLHYLLPAIVIFLVYILGSYLSSPLRQYPGPFLAKFTNLWRLFYTSRGNFQHDLDRLHKKYGPVVRIGPNILDVDDPTLLKTVFGTKGEWKKTGLYQSVGALVNGEVVHNIFGQPDEAKHAEEKKPIAKYYSPAGVASFEPLIDQTIAQLCDELDKRFVATTSAADLGDWILYYAWDVVGTVTFSQPFGYLSAGRDFDGTLRASEKTLDYFSWVGCMPFFDTLLQKNRVAAYITTKFFRNSGGFNAIAATCVNRLIARYQGTDRQSDSASQPDYLDRFLETKAAAAADSTAFPVDDNRVVSWIMVNLGAGADTTAISIRSALYYSLRTPRVWARLRADLTSAGLFDADSDKFSGEPVSLKQARRVPYLEAVVREAIRYLPGVSLGIERYVPPGGQRLPCVGNLVVPQGTILAFNPWIINRNESVFGPDSHEFRPERWLRGEREDEAAFAARLRAMNDADLSFGAGSRMCIGKHFGIMQVFKVVATLVLRYDIELVDPEKEWTVINSWFPRQKGLVVRMRKRHT</sequence>
<evidence type="ECO:0000256" key="4">
    <source>
        <dbReference type="ARBA" id="ARBA00022723"/>
    </source>
</evidence>
<evidence type="ECO:0000256" key="7">
    <source>
        <dbReference type="PIRSR" id="PIRSR602403-1"/>
    </source>
</evidence>
<dbReference type="Proteomes" id="UP001321760">
    <property type="component" value="Unassembled WGS sequence"/>
</dbReference>
<dbReference type="GO" id="GO:0020037">
    <property type="term" value="F:heme binding"/>
    <property type="evidence" value="ECO:0007669"/>
    <property type="project" value="InterPro"/>
</dbReference>
<dbReference type="PANTHER" id="PTHR24305">
    <property type="entry name" value="CYTOCHROME P450"/>
    <property type="match status" value="1"/>
</dbReference>
<keyword evidence="9" id="KW-0472">Membrane</keyword>
<dbReference type="SUPFAM" id="SSF48264">
    <property type="entry name" value="Cytochrome P450"/>
    <property type="match status" value="1"/>
</dbReference>
<dbReference type="PRINTS" id="PR00385">
    <property type="entry name" value="P450"/>
</dbReference>
<reference evidence="10" key="1">
    <citation type="journal article" date="2023" name="Mol. Phylogenet. Evol.">
        <title>Genome-scale phylogeny and comparative genomics of the fungal order Sordariales.</title>
        <authorList>
            <person name="Hensen N."/>
            <person name="Bonometti L."/>
            <person name="Westerberg I."/>
            <person name="Brannstrom I.O."/>
            <person name="Guillou S."/>
            <person name="Cros-Aarteil S."/>
            <person name="Calhoun S."/>
            <person name="Haridas S."/>
            <person name="Kuo A."/>
            <person name="Mondo S."/>
            <person name="Pangilinan J."/>
            <person name="Riley R."/>
            <person name="LaButti K."/>
            <person name="Andreopoulos B."/>
            <person name="Lipzen A."/>
            <person name="Chen C."/>
            <person name="Yan M."/>
            <person name="Daum C."/>
            <person name="Ng V."/>
            <person name="Clum A."/>
            <person name="Steindorff A."/>
            <person name="Ohm R.A."/>
            <person name="Martin F."/>
            <person name="Silar P."/>
            <person name="Natvig D.O."/>
            <person name="Lalanne C."/>
            <person name="Gautier V."/>
            <person name="Ament-Velasquez S.L."/>
            <person name="Kruys A."/>
            <person name="Hutchinson M.I."/>
            <person name="Powell A.J."/>
            <person name="Barry K."/>
            <person name="Miller A.N."/>
            <person name="Grigoriev I.V."/>
            <person name="Debuchy R."/>
            <person name="Gladieux P."/>
            <person name="Hiltunen Thoren M."/>
            <person name="Johannesson H."/>
        </authorList>
    </citation>
    <scope>NUCLEOTIDE SEQUENCE</scope>
    <source>
        <strain evidence="10">PSN243</strain>
    </source>
</reference>
<evidence type="ECO:0000313" key="11">
    <source>
        <dbReference type="Proteomes" id="UP001321760"/>
    </source>
</evidence>
<feature type="binding site" description="axial binding residue" evidence="7">
    <location>
        <position position="497"/>
    </location>
    <ligand>
        <name>heme</name>
        <dbReference type="ChEBI" id="CHEBI:30413"/>
    </ligand>
    <ligandPart>
        <name>Fe</name>
        <dbReference type="ChEBI" id="CHEBI:18248"/>
    </ligandPart>
</feature>
<dbReference type="InterPro" id="IPR001128">
    <property type="entry name" value="Cyt_P450"/>
</dbReference>
<comment type="caution">
    <text evidence="10">The sequence shown here is derived from an EMBL/GenBank/DDBJ whole genome shotgun (WGS) entry which is preliminary data.</text>
</comment>
<keyword evidence="6 8" id="KW-0503">Monooxygenase</keyword>
<dbReference type="EMBL" id="MU865980">
    <property type="protein sequence ID" value="KAK4444178.1"/>
    <property type="molecule type" value="Genomic_DNA"/>
</dbReference>
<evidence type="ECO:0000256" key="2">
    <source>
        <dbReference type="ARBA" id="ARBA00010617"/>
    </source>
</evidence>
<comment type="cofactor">
    <cofactor evidence="1 7">
        <name>heme</name>
        <dbReference type="ChEBI" id="CHEBI:30413"/>
    </cofactor>
</comment>
<evidence type="ECO:0000256" key="1">
    <source>
        <dbReference type="ARBA" id="ARBA00001971"/>
    </source>
</evidence>
<evidence type="ECO:0000256" key="8">
    <source>
        <dbReference type="RuleBase" id="RU000461"/>
    </source>
</evidence>
<dbReference type="PROSITE" id="PS00086">
    <property type="entry name" value="CYTOCHROME_P450"/>
    <property type="match status" value="1"/>
</dbReference>
<keyword evidence="3 7" id="KW-0349">Heme</keyword>
<dbReference type="PANTHER" id="PTHR24305:SF232">
    <property type="entry name" value="P450, PUTATIVE (EUROFUNG)-RELATED"/>
    <property type="match status" value="1"/>
</dbReference>
<reference evidence="10" key="2">
    <citation type="submission" date="2023-05" db="EMBL/GenBank/DDBJ databases">
        <authorList>
            <consortium name="Lawrence Berkeley National Laboratory"/>
            <person name="Steindorff A."/>
            <person name="Hensen N."/>
            <person name="Bonometti L."/>
            <person name="Westerberg I."/>
            <person name="Brannstrom I.O."/>
            <person name="Guillou S."/>
            <person name="Cros-Aarteil S."/>
            <person name="Calhoun S."/>
            <person name="Haridas S."/>
            <person name="Kuo A."/>
            <person name="Mondo S."/>
            <person name="Pangilinan J."/>
            <person name="Riley R."/>
            <person name="Labutti K."/>
            <person name="Andreopoulos B."/>
            <person name="Lipzen A."/>
            <person name="Chen C."/>
            <person name="Yanf M."/>
            <person name="Daum C."/>
            <person name="Ng V."/>
            <person name="Clum A."/>
            <person name="Ohm R."/>
            <person name="Martin F."/>
            <person name="Silar P."/>
            <person name="Natvig D."/>
            <person name="Lalanne C."/>
            <person name="Gautier V."/>
            <person name="Ament-Velasquez S.L."/>
            <person name="Kruys A."/>
            <person name="Hutchinson M.I."/>
            <person name="Powell A.J."/>
            <person name="Barry K."/>
            <person name="Miller A.N."/>
            <person name="Grigoriev I.V."/>
            <person name="Debuchy R."/>
            <person name="Gladieux P."/>
            <person name="Thoren M.H."/>
            <person name="Johannesson H."/>
        </authorList>
    </citation>
    <scope>NUCLEOTIDE SEQUENCE</scope>
    <source>
        <strain evidence="10">PSN243</strain>
    </source>
</reference>
<dbReference type="InterPro" id="IPR017972">
    <property type="entry name" value="Cyt_P450_CS"/>
</dbReference>
<evidence type="ECO:0000256" key="9">
    <source>
        <dbReference type="SAM" id="Phobius"/>
    </source>
</evidence>
<dbReference type="InterPro" id="IPR036396">
    <property type="entry name" value="Cyt_P450_sf"/>
</dbReference>
<dbReference type="AlphaFoldDB" id="A0AAV9G9T4"/>
<dbReference type="GO" id="GO:0004497">
    <property type="term" value="F:monooxygenase activity"/>
    <property type="evidence" value="ECO:0007669"/>
    <property type="project" value="UniProtKB-KW"/>
</dbReference>
<evidence type="ECO:0000256" key="5">
    <source>
        <dbReference type="ARBA" id="ARBA00023004"/>
    </source>
</evidence>
<keyword evidence="9" id="KW-0812">Transmembrane</keyword>
<evidence type="ECO:0000256" key="6">
    <source>
        <dbReference type="ARBA" id="ARBA00023033"/>
    </source>
</evidence>
<dbReference type="InterPro" id="IPR002403">
    <property type="entry name" value="Cyt_P450_E_grp-IV"/>
</dbReference>
<keyword evidence="5 7" id="KW-0408">Iron</keyword>
<evidence type="ECO:0000313" key="10">
    <source>
        <dbReference type="EMBL" id="KAK4444178.1"/>
    </source>
</evidence>
<name>A0AAV9G9T4_9PEZI</name>
<dbReference type="InterPro" id="IPR050121">
    <property type="entry name" value="Cytochrome_P450_monoxygenase"/>
</dbReference>
<gene>
    <name evidence="10" type="ORF">QBC34DRAFT_487939</name>
</gene>